<dbReference type="EMBL" id="KV745344">
    <property type="protein sequence ID" value="OCK75239.1"/>
    <property type="molecule type" value="Genomic_DNA"/>
</dbReference>
<evidence type="ECO:0000256" key="3">
    <source>
        <dbReference type="PROSITE-ProRule" id="PRU00023"/>
    </source>
</evidence>
<dbReference type="OrthoDB" id="341259at2759"/>
<dbReference type="InterPro" id="IPR036770">
    <property type="entry name" value="Ankyrin_rpt-contain_sf"/>
</dbReference>
<proteinExistence type="predicted"/>
<accession>A0A8E2JAB4</accession>
<dbReference type="PROSITE" id="PS50088">
    <property type="entry name" value="ANK_REPEAT"/>
    <property type="match status" value="1"/>
</dbReference>
<keyword evidence="5" id="KW-1185">Reference proteome</keyword>
<evidence type="ECO:0000256" key="1">
    <source>
        <dbReference type="ARBA" id="ARBA00022737"/>
    </source>
</evidence>
<dbReference type="SMART" id="SM00248">
    <property type="entry name" value="ANK"/>
    <property type="match status" value="2"/>
</dbReference>
<keyword evidence="1" id="KW-0677">Repeat</keyword>
<feature type="repeat" description="ANK" evidence="3">
    <location>
        <begin position="17"/>
        <end position="41"/>
    </location>
</feature>
<gene>
    <name evidence="4" type="ORF">K432DRAFT_177188</name>
</gene>
<evidence type="ECO:0000313" key="4">
    <source>
        <dbReference type="EMBL" id="OCK75239.1"/>
    </source>
</evidence>
<dbReference type="PROSITE" id="PS50297">
    <property type="entry name" value="ANK_REP_REGION"/>
    <property type="match status" value="1"/>
</dbReference>
<keyword evidence="2 3" id="KW-0040">ANK repeat</keyword>
<sequence>KLLVETGKVDLDSRDASGRTPLSWAAEKGHEAVVKLLLETGEVYLDSEDGSGRTPLSWAAENGHNVVVKLLRPSTK</sequence>
<dbReference type="SUPFAM" id="SSF48403">
    <property type="entry name" value="Ankyrin repeat"/>
    <property type="match status" value="1"/>
</dbReference>
<name>A0A8E2JAB4_9PEZI</name>
<dbReference type="PANTHER" id="PTHR24198:SF165">
    <property type="entry name" value="ANKYRIN REPEAT-CONTAINING PROTEIN-RELATED"/>
    <property type="match status" value="1"/>
</dbReference>
<dbReference type="AlphaFoldDB" id="A0A8E2JAB4"/>
<organism evidence="4 5">
    <name type="scientific">Lepidopterella palustris CBS 459.81</name>
    <dbReference type="NCBI Taxonomy" id="1314670"/>
    <lineage>
        <taxon>Eukaryota</taxon>
        <taxon>Fungi</taxon>
        <taxon>Dikarya</taxon>
        <taxon>Ascomycota</taxon>
        <taxon>Pezizomycotina</taxon>
        <taxon>Dothideomycetes</taxon>
        <taxon>Pleosporomycetidae</taxon>
        <taxon>Mytilinidiales</taxon>
        <taxon>Argynnaceae</taxon>
        <taxon>Lepidopterella</taxon>
    </lineage>
</organism>
<feature type="non-terminal residue" evidence="4">
    <location>
        <position position="1"/>
    </location>
</feature>
<dbReference type="InterPro" id="IPR002110">
    <property type="entry name" value="Ankyrin_rpt"/>
</dbReference>
<evidence type="ECO:0000313" key="5">
    <source>
        <dbReference type="Proteomes" id="UP000250266"/>
    </source>
</evidence>
<reference evidence="4 5" key="1">
    <citation type="journal article" date="2016" name="Nat. Commun.">
        <title>Ectomycorrhizal ecology is imprinted in the genome of the dominant symbiotic fungus Cenococcum geophilum.</title>
        <authorList>
            <consortium name="DOE Joint Genome Institute"/>
            <person name="Peter M."/>
            <person name="Kohler A."/>
            <person name="Ohm R.A."/>
            <person name="Kuo A."/>
            <person name="Krutzmann J."/>
            <person name="Morin E."/>
            <person name="Arend M."/>
            <person name="Barry K.W."/>
            <person name="Binder M."/>
            <person name="Choi C."/>
            <person name="Clum A."/>
            <person name="Copeland A."/>
            <person name="Grisel N."/>
            <person name="Haridas S."/>
            <person name="Kipfer T."/>
            <person name="LaButti K."/>
            <person name="Lindquist E."/>
            <person name="Lipzen A."/>
            <person name="Maire R."/>
            <person name="Meier B."/>
            <person name="Mihaltcheva S."/>
            <person name="Molinier V."/>
            <person name="Murat C."/>
            <person name="Poggeler S."/>
            <person name="Quandt C.A."/>
            <person name="Sperisen C."/>
            <person name="Tritt A."/>
            <person name="Tisserant E."/>
            <person name="Crous P.W."/>
            <person name="Henrissat B."/>
            <person name="Nehls U."/>
            <person name="Egli S."/>
            <person name="Spatafora J.W."/>
            <person name="Grigoriev I.V."/>
            <person name="Martin F.M."/>
        </authorList>
    </citation>
    <scope>NUCLEOTIDE SEQUENCE [LARGE SCALE GENOMIC DNA]</scope>
    <source>
        <strain evidence="4 5">CBS 459.81</strain>
    </source>
</reference>
<dbReference type="Gene3D" id="1.25.40.20">
    <property type="entry name" value="Ankyrin repeat-containing domain"/>
    <property type="match status" value="1"/>
</dbReference>
<protein>
    <submittedName>
        <fullName evidence="4">Ankyrin</fullName>
    </submittedName>
</protein>
<dbReference type="Pfam" id="PF12796">
    <property type="entry name" value="Ank_2"/>
    <property type="match status" value="1"/>
</dbReference>
<evidence type="ECO:0000256" key="2">
    <source>
        <dbReference type="ARBA" id="ARBA00023043"/>
    </source>
</evidence>
<dbReference type="Proteomes" id="UP000250266">
    <property type="component" value="Unassembled WGS sequence"/>
</dbReference>
<dbReference type="PANTHER" id="PTHR24198">
    <property type="entry name" value="ANKYRIN REPEAT AND PROTEIN KINASE DOMAIN-CONTAINING PROTEIN"/>
    <property type="match status" value="1"/>
</dbReference>